<accession>A0A0P6YJV4</accession>
<comment type="caution">
    <text evidence="2">The sequence shown here is derived from an EMBL/GenBank/DDBJ whole genome shotgun (WGS) entry which is preliminary data.</text>
</comment>
<evidence type="ECO:0000313" key="3">
    <source>
        <dbReference type="Proteomes" id="UP000050277"/>
    </source>
</evidence>
<feature type="transmembrane region" description="Helical" evidence="1">
    <location>
        <begin position="45"/>
        <end position="64"/>
    </location>
</feature>
<sequence>MNDHSQTALIPNTSLFRSAALTSYVAHHQEQVIQERISPLLLRSLWLLVALLSVSLVVIGAPLVSL</sequence>
<dbReference type="AlphaFoldDB" id="A0A0P6YJV4"/>
<organism evidence="2 3">
    <name type="scientific">Herpetosiphon geysericola</name>
    <dbReference type="NCBI Taxonomy" id="70996"/>
    <lineage>
        <taxon>Bacteria</taxon>
        <taxon>Bacillati</taxon>
        <taxon>Chloroflexota</taxon>
        <taxon>Chloroflexia</taxon>
        <taxon>Herpetosiphonales</taxon>
        <taxon>Herpetosiphonaceae</taxon>
        <taxon>Herpetosiphon</taxon>
    </lineage>
</organism>
<keyword evidence="1" id="KW-1133">Transmembrane helix</keyword>
<evidence type="ECO:0000313" key="2">
    <source>
        <dbReference type="EMBL" id="KPL85451.1"/>
    </source>
</evidence>
<name>A0A0P6YJV4_9CHLR</name>
<keyword evidence="1" id="KW-0472">Membrane</keyword>
<gene>
    <name evidence="2" type="ORF">SE18_17625</name>
</gene>
<dbReference type="Proteomes" id="UP000050277">
    <property type="component" value="Unassembled WGS sequence"/>
</dbReference>
<dbReference type="RefSeq" id="WP_054535767.1">
    <property type="nucleotide sequence ID" value="NZ_LGKP01000025.1"/>
</dbReference>
<dbReference type="OrthoDB" id="9892216at2"/>
<dbReference type="STRING" id="70996.SE18_17625"/>
<evidence type="ECO:0000256" key="1">
    <source>
        <dbReference type="SAM" id="Phobius"/>
    </source>
</evidence>
<keyword evidence="3" id="KW-1185">Reference proteome</keyword>
<dbReference type="EMBL" id="LGKP01000025">
    <property type="protein sequence ID" value="KPL85451.1"/>
    <property type="molecule type" value="Genomic_DNA"/>
</dbReference>
<proteinExistence type="predicted"/>
<keyword evidence="1" id="KW-0812">Transmembrane</keyword>
<reference evidence="2 3" key="1">
    <citation type="submission" date="2015-07" db="EMBL/GenBank/DDBJ databases">
        <title>Whole genome sequence of Herpetosiphon geysericola DSM 7119.</title>
        <authorList>
            <person name="Hemp J."/>
            <person name="Ward L.M."/>
            <person name="Pace L.A."/>
            <person name="Fischer W.W."/>
        </authorList>
    </citation>
    <scope>NUCLEOTIDE SEQUENCE [LARGE SCALE GENOMIC DNA]</scope>
    <source>
        <strain evidence="2 3">DSM 7119</strain>
    </source>
</reference>
<protein>
    <submittedName>
        <fullName evidence="2">Uncharacterized protein</fullName>
    </submittedName>
</protein>